<evidence type="ECO:0000256" key="2">
    <source>
        <dbReference type="ARBA" id="ARBA00022448"/>
    </source>
</evidence>
<evidence type="ECO:0000256" key="4">
    <source>
        <dbReference type="ARBA" id="ARBA00022840"/>
    </source>
</evidence>
<keyword evidence="4" id="KW-0067">ATP-binding</keyword>
<evidence type="ECO:0000313" key="6">
    <source>
        <dbReference type="EMBL" id="ASJ03028.1"/>
    </source>
</evidence>
<accession>A0A2Z2MM96</accession>
<dbReference type="Gene3D" id="3.40.50.300">
    <property type="entry name" value="P-loop containing nucleotide triphosphate hydrolases"/>
    <property type="match status" value="1"/>
</dbReference>
<evidence type="ECO:0000256" key="1">
    <source>
        <dbReference type="ARBA" id="ARBA00005417"/>
    </source>
</evidence>
<dbReference type="SMART" id="SM00382">
    <property type="entry name" value="AAA"/>
    <property type="match status" value="1"/>
</dbReference>
<dbReference type="GO" id="GO:0016887">
    <property type="term" value="F:ATP hydrolysis activity"/>
    <property type="evidence" value="ECO:0007669"/>
    <property type="project" value="InterPro"/>
</dbReference>
<evidence type="ECO:0000259" key="5">
    <source>
        <dbReference type="PROSITE" id="PS50893"/>
    </source>
</evidence>
<keyword evidence="7" id="KW-1185">Reference proteome</keyword>
<dbReference type="PROSITE" id="PS50893">
    <property type="entry name" value="ABC_TRANSPORTER_2"/>
    <property type="match status" value="1"/>
</dbReference>
<dbReference type="InterPro" id="IPR050763">
    <property type="entry name" value="ABC_transporter_ATP-binding"/>
</dbReference>
<reference evidence="6 7" key="1">
    <citation type="submission" date="2016-03" db="EMBL/GenBank/DDBJ databases">
        <title>Complete genome sequence of Thermococcus profundus strain DT5432.</title>
        <authorList>
            <person name="Oger P.M."/>
        </authorList>
    </citation>
    <scope>NUCLEOTIDE SEQUENCE [LARGE SCALE GENOMIC DNA]</scope>
    <source>
        <strain evidence="6 7">DT 5432</strain>
    </source>
</reference>
<dbReference type="AlphaFoldDB" id="A0A2Z2MM96"/>
<dbReference type="GO" id="GO:0005524">
    <property type="term" value="F:ATP binding"/>
    <property type="evidence" value="ECO:0007669"/>
    <property type="project" value="UniProtKB-KW"/>
</dbReference>
<dbReference type="InterPro" id="IPR003593">
    <property type="entry name" value="AAA+_ATPase"/>
</dbReference>
<keyword evidence="2" id="KW-0813">Transport</keyword>
<protein>
    <recommendedName>
        <fullName evidence="5">ABC transporter domain-containing protein</fullName>
    </recommendedName>
</protein>
<dbReference type="Proteomes" id="UP000250179">
    <property type="component" value="Chromosome"/>
</dbReference>
<dbReference type="GeneID" id="33320156"/>
<dbReference type="PANTHER" id="PTHR42711:SF5">
    <property type="entry name" value="ABC TRANSPORTER ATP-BINDING PROTEIN NATA"/>
    <property type="match status" value="1"/>
</dbReference>
<keyword evidence="3" id="KW-0547">Nucleotide-binding</keyword>
<dbReference type="Pfam" id="PF00005">
    <property type="entry name" value="ABC_tran"/>
    <property type="match status" value="1"/>
</dbReference>
<feature type="domain" description="ABC transporter" evidence="5">
    <location>
        <begin position="5"/>
        <end position="227"/>
    </location>
</feature>
<dbReference type="InterPro" id="IPR003439">
    <property type="entry name" value="ABC_transporter-like_ATP-bd"/>
</dbReference>
<gene>
    <name evidence="6" type="ORF">A3L09_07040</name>
</gene>
<dbReference type="KEGG" id="tprf:A3L09_07040"/>
<dbReference type="RefSeq" id="WP_088858283.1">
    <property type="nucleotide sequence ID" value="NZ_CP014862.1"/>
</dbReference>
<proteinExistence type="inferred from homology"/>
<dbReference type="OrthoDB" id="10909at2157"/>
<name>A0A2Z2MM96_THEPR</name>
<dbReference type="EMBL" id="CP014862">
    <property type="protein sequence ID" value="ASJ03028.1"/>
    <property type="molecule type" value="Genomic_DNA"/>
</dbReference>
<dbReference type="SUPFAM" id="SSF52540">
    <property type="entry name" value="P-loop containing nucleoside triphosphate hydrolases"/>
    <property type="match status" value="1"/>
</dbReference>
<evidence type="ECO:0000313" key="7">
    <source>
        <dbReference type="Proteomes" id="UP000250179"/>
    </source>
</evidence>
<organism evidence="6 7">
    <name type="scientific">Thermococcus profundus</name>
    <dbReference type="NCBI Taxonomy" id="49899"/>
    <lineage>
        <taxon>Archaea</taxon>
        <taxon>Methanobacteriati</taxon>
        <taxon>Methanobacteriota</taxon>
        <taxon>Thermococci</taxon>
        <taxon>Thermococcales</taxon>
        <taxon>Thermococcaceae</taxon>
        <taxon>Thermococcus</taxon>
    </lineage>
</organism>
<evidence type="ECO:0000256" key="3">
    <source>
        <dbReference type="ARBA" id="ARBA00022741"/>
    </source>
</evidence>
<comment type="similarity">
    <text evidence="1">Belongs to the ABC transporter superfamily.</text>
</comment>
<dbReference type="PANTHER" id="PTHR42711">
    <property type="entry name" value="ABC TRANSPORTER ATP-BINDING PROTEIN"/>
    <property type="match status" value="1"/>
</dbReference>
<sequence>MTIEINVEGLSFSYDSRNRALDNVSFHVEGERIGIVGQNGSGKTTLLSILMGFLKPDEGNVTINGIIPSRERGRILKVFAPSFEKGRLPYRMKVKELVELLGKVTGDPSGVRELAEDIGISTFMDKRVYGLSSGQEQLVWIFNALADQNRIPALDEPFVHLDIHAYRRVVKALKERFDSYILISHVPEDVELLTESLVVLEMGKVRWYGQLSGLEPAYEVFVPSGANVDLPGVLVDFGNVLVCKCSPELLDSMMKDGKILGYKRAGVRLLYAQVLD</sequence>
<dbReference type="InterPro" id="IPR027417">
    <property type="entry name" value="P-loop_NTPase"/>
</dbReference>